<comment type="caution">
    <text evidence="2">The sequence shown here is derived from an EMBL/GenBank/DDBJ whole genome shotgun (WGS) entry which is preliminary data.</text>
</comment>
<dbReference type="EMBL" id="BSPG01000018">
    <property type="protein sequence ID" value="GLS45170.1"/>
    <property type="molecule type" value="Genomic_DNA"/>
</dbReference>
<sequence length="474" mass="49113">MADPNNSVAVTAGSPVVTGTLTSFVAAEYDIFILDGVVGVVDSRQSPTQITLKNPWAGPSQSAQLDWVIVNTGPYWSASKTTNAQLNELLRKWEAGPFKWDATGTLAGRAAYNNQDAGFSYLAADITPFLFFIKLANTNSASDWSAGQVIEGRLLDSTLADVKATMSEALDSTNDYKLLSPKGGNALVAAAIAALVGSAPATLDTLYEIAAQLQADESAAAALTVAVGNRLRFDADQSVSNTQLGRLLNNSRFAEIFPRIDIATQGLSAAQISNALTNLGVSTFIKTLLDDASQATALQTLGAQPVDADLTAIAALATTAFGRSLLTLVDATGARSYFGGLSPTTGFAAEGSANDFTANNAWTNPLAVDFAATGTKVLGYAAVDFTNSSASATDVQARLVVANITAGGATVAIGRPQIITLPPTVYTGSGNLNPMIQVNGLTPGSTYRMQLQLLRVQANGPIAQPNLQVGGINL</sequence>
<dbReference type="Proteomes" id="UP000517759">
    <property type="component" value="Unassembled WGS sequence"/>
</dbReference>
<dbReference type="Proteomes" id="UP001156881">
    <property type="component" value="Unassembled WGS sequence"/>
</dbReference>
<reference evidence="2 3" key="3">
    <citation type="submission" date="2020-08" db="EMBL/GenBank/DDBJ databases">
        <title>Genomic Encyclopedia of Type Strains, Phase IV (KMG-IV): sequencing the most valuable type-strain genomes for metagenomic binning, comparative biology and taxonomic classification.</title>
        <authorList>
            <person name="Goeker M."/>
        </authorList>
    </citation>
    <scope>NUCLEOTIDE SEQUENCE [LARGE SCALE GENOMIC DNA]</scope>
    <source>
        <strain evidence="2 3">DSM 24105</strain>
    </source>
</reference>
<dbReference type="AlphaFoldDB" id="A0A7W6AK72"/>
<proteinExistence type="predicted"/>
<evidence type="ECO:0000313" key="3">
    <source>
        <dbReference type="Proteomes" id="UP000517759"/>
    </source>
</evidence>
<dbReference type="RefSeq" id="WP_183507792.1">
    <property type="nucleotide sequence ID" value="NZ_BSPG01000018.1"/>
</dbReference>
<organism evidence="2 3">
    <name type="scientific">Methylobacterium brachythecii</name>
    <dbReference type="NCBI Taxonomy" id="1176177"/>
    <lineage>
        <taxon>Bacteria</taxon>
        <taxon>Pseudomonadati</taxon>
        <taxon>Pseudomonadota</taxon>
        <taxon>Alphaproteobacteria</taxon>
        <taxon>Hyphomicrobiales</taxon>
        <taxon>Methylobacteriaceae</taxon>
        <taxon>Methylobacterium</taxon>
    </lineage>
</organism>
<name>A0A7W6AK72_9HYPH</name>
<evidence type="ECO:0000313" key="4">
    <source>
        <dbReference type="Proteomes" id="UP001156881"/>
    </source>
</evidence>
<dbReference type="EMBL" id="JACIDN010000007">
    <property type="protein sequence ID" value="MBB3904168.1"/>
    <property type="molecule type" value="Genomic_DNA"/>
</dbReference>
<accession>A0A7W6AK72</accession>
<reference evidence="1" key="4">
    <citation type="submission" date="2023-01" db="EMBL/GenBank/DDBJ databases">
        <title>Draft genome sequence of Methylobacterium brachythecii strain NBRC 107710.</title>
        <authorList>
            <person name="Sun Q."/>
            <person name="Mori K."/>
        </authorList>
    </citation>
    <scope>NUCLEOTIDE SEQUENCE</scope>
    <source>
        <strain evidence="1">NBRC 107710</strain>
    </source>
</reference>
<reference evidence="1" key="1">
    <citation type="journal article" date="2014" name="Int. J. Syst. Evol. Microbiol.">
        <title>Complete genome of a new Firmicutes species belonging to the dominant human colonic microbiota ('Ruminococcus bicirculans') reveals two chromosomes and a selective capacity to utilize plant glucans.</title>
        <authorList>
            <consortium name="NISC Comparative Sequencing Program"/>
            <person name="Wegmann U."/>
            <person name="Louis P."/>
            <person name="Goesmann A."/>
            <person name="Henrissat B."/>
            <person name="Duncan S.H."/>
            <person name="Flint H.J."/>
        </authorList>
    </citation>
    <scope>NUCLEOTIDE SEQUENCE</scope>
    <source>
        <strain evidence="1">NBRC 107710</strain>
    </source>
</reference>
<evidence type="ECO:0000313" key="2">
    <source>
        <dbReference type="EMBL" id="MBB3904168.1"/>
    </source>
</evidence>
<keyword evidence="4" id="KW-1185">Reference proteome</keyword>
<evidence type="ECO:0000313" key="1">
    <source>
        <dbReference type="EMBL" id="GLS45170.1"/>
    </source>
</evidence>
<gene>
    <name evidence="1" type="ORF">GCM10007884_31590</name>
    <name evidence="2" type="ORF">GGR33_003687</name>
</gene>
<reference evidence="4" key="2">
    <citation type="journal article" date="2019" name="Int. J. Syst. Evol. Microbiol.">
        <title>The Global Catalogue of Microorganisms (GCM) 10K type strain sequencing project: providing services to taxonomists for standard genome sequencing and annotation.</title>
        <authorList>
            <consortium name="The Broad Institute Genomics Platform"/>
            <consortium name="The Broad Institute Genome Sequencing Center for Infectious Disease"/>
            <person name="Wu L."/>
            <person name="Ma J."/>
        </authorList>
    </citation>
    <scope>NUCLEOTIDE SEQUENCE [LARGE SCALE GENOMIC DNA]</scope>
    <source>
        <strain evidence="4">NBRC 107710</strain>
    </source>
</reference>
<protein>
    <submittedName>
        <fullName evidence="2">Uncharacterized protein</fullName>
    </submittedName>
</protein>